<dbReference type="EMBL" id="CAJVCH010564576">
    <property type="protein sequence ID" value="CAG7832351.1"/>
    <property type="molecule type" value="Genomic_DNA"/>
</dbReference>
<gene>
    <name evidence="1" type="ORF">AFUS01_LOCUS42038</name>
</gene>
<dbReference type="Proteomes" id="UP000708208">
    <property type="component" value="Unassembled WGS sequence"/>
</dbReference>
<name>A0A8J2Q3S8_9HEXA</name>
<reference evidence="1" key="1">
    <citation type="submission" date="2021-06" db="EMBL/GenBank/DDBJ databases">
        <authorList>
            <person name="Hodson N. C."/>
            <person name="Mongue J. A."/>
            <person name="Jaron S. K."/>
        </authorList>
    </citation>
    <scope>NUCLEOTIDE SEQUENCE</scope>
</reference>
<proteinExistence type="predicted"/>
<dbReference type="OrthoDB" id="671595at2759"/>
<evidence type="ECO:0000313" key="2">
    <source>
        <dbReference type="Proteomes" id="UP000708208"/>
    </source>
</evidence>
<sequence length="73" mass="8082">MLKPGTEGLSSEELRSVLKFPGKNEILLEGVKALLESLNQFDGETLSMSNKIYICPGRFRSEERIFCNVGGGF</sequence>
<dbReference type="AlphaFoldDB" id="A0A8J2Q3S8"/>
<evidence type="ECO:0000313" key="1">
    <source>
        <dbReference type="EMBL" id="CAG7832351.1"/>
    </source>
</evidence>
<protein>
    <submittedName>
        <fullName evidence="1">Uncharacterized protein</fullName>
    </submittedName>
</protein>
<organism evidence="1 2">
    <name type="scientific">Allacma fusca</name>
    <dbReference type="NCBI Taxonomy" id="39272"/>
    <lineage>
        <taxon>Eukaryota</taxon>
        <taxon>Metazoa</taxon>
        <taxon>Ecdysozoa</taxon>
        <taxon>Arthropoda</taxon>
        <taxon>Hexapoda</taxon>
        <taxon>Collembola</taxon>
        <taxon>Symphypleona</taxon>
        <taxon>Sminthuridae</taxon>
        <taxon>Allacma</taxon>
    </lineage>
</organism>
<comment type="caution">
    <text evidence="1">The sequence shown here is derived from an EMBL/GenBank/DDBJ whole genome shotgun (WGS) entry which is preliminary data.</text>
</comment>
<keyword evidence="2" id="KW-1185">Reference proteome</keyword>
<accession>A0A8J2Q3S8</accession>